<gene>
    <name evidence="4" type="primary">comGF</name>
    <name evidence="4" type="ORF">P5G62_002185</name>
</gene>
<keyword evidence="2" id="KW-0178">Competence</keyword>
<feature type="transmembrane region" description="Helical" evidence="3">
    <location>
        <begin position="21"/>
        <end position="48"/>
    </location>
</feature>
<keyword evidence="3" id="KW-0812">Transmembrane</keyword>
<comment type="subcellular location">
    <subcellularLocation>
        <location evidence="1">Cell surface</location>
    </subcellularLocation>
</comment>
<dbReference type="NCBIfam" id="NF041002">
    <property type="entry name" value="pilin_ComGF"/>
    <property type="match status" value="1"/>
</dbReference>
<proteinExistence type="predicted"/>
<dbReference type="EMBL" id="JAROBZ020000001">
    <property type="protein sequence ID" value="MFB3165950.1"/>
    <property type="molecule type" value="Genomic_DNA"/>
</dbReference>
<name>A0ABV4YM65_9BACI</name>
<evidence type="ECO:0000256" key="3">
    <source>
        <dbReference type="SAM" id="Phobius"/>
    </source>
</evidence>
<dbReference type="RefSeq" id="WP_306073414.1">
    <property type="nucleotide sequence ID" value="NZ_JAROBZ020000001.1"/>
</dbReference>
<keyword evidence="3" id="KW-0472">Membrane</keyword>
<evidence type="ECO:0000313" key="5">
    <source>
        <dbReference type="Proteomes" id="UP001241748"/>
    </source>
</evidence>
<comment type="caution">
    <text evidence="4">The sequence shown here is derived from an EMBL/GenBank/DDBJ whole genome shotgun (WGS) entry which is preliminary data.</text>
</comment>
<evidence type="ECO:0000313" key="4">
    <source>
        <dbReference type="EMBL" id="MFB3165950.1"/>
    </source>
</evidence>
<evidence type="ECO:0000256" key="1">
    <source>
        <dbReference type="ARBA" id="ARBA00004241"/>
    </source>
</evidence>
<protein>
    <submittedName>
        <fullName evidence="4">Competence type IV pilus minor pilin ComGF</fullName>
    </submittedName>
</protein>
<keyword evidence="5" id="KW-1185">Reference proteome</keyword>
<evidence type="ECO:0000256" key="2">
    <source>
        <dbReference type="ARBA" id="ARBA00023287"/>
    </source>
</evidence>
<dbReference type="Proteomes" id="UP001241748">
    <property type="component" value="Unassembled WGS sequence"/>
</dbReference>
<organism evidence="4 5">
    <name type="scientific">Neobacillus driksii</name>
    <dbReference type="NCBI Taxonomy" id="3035913"/>
    <lineage>
        <taxon>Bacteria</taxon>
        <taxon>Bacillati</taxon>
        <taxon>Bacillota</taxon>
        <taxon>Bacilli</taxon>
        <taxon>Bacillales</taxon>
        <taxon>Bacillaceae</taxon>
        <taxon>Neobacillus</taxon>
    </lineage>
</organism>
<dbReference type="Pfam" id="PF15980">
    <property type="entry name" value="ComGF"/>
    <property type="match status" value="1"/>
</dbReference>
<accession>A0ABV4YM65</accession>
<keyword evidence="3" id="KW-1133">Transmembrane helix</keyword>
<dbReference type="Pfam" id="PF07963">
    <property type="entry name" value="N_methyl"/>
    <property type="match status" value="1"/>
</dbReference>
<sequence length="158" mass="18417">MIKLPSCQKQRFVKCQNEKAFTLIEVLFAFSIFMTIVFFMVPVLHIVLDNKDSNGRLQEMEWEVFCSQIKKEIRISSKAEVVSGRLVLTNNNESINYEKYGSNLRRRVNSSGHETLLQNVSSVTFSRINNSVKITVKDVWGKEYYVVVHSYIQWFPVI</sequence>
<reference evidence="4 5" key="1">
    <citation type="submission" date="2024-05" db="EMBL/GenBank/DDBJ databases">
        <authorList>
            <person name="Venkateswaran K."/>
        </authorList>
    </citation>
    <scope>NUCLEOTIDE SEQUENCE [LARGE SCALE GENOMIC DNA]</scope>
    <source>
        <strain evidence="4 5">179-C4-2-HS</strain>
    </source>
</reference>
<dbReference type="InterPro" id="IPR016977">
    <property type="entry name" value="ComGF"/>
</dbReference>
<dbReference type="InterPro" id="IPR012902">
    <property type="entry name" value="N_methyl_site"/>
</dbReference>